<proteinExistence type="predicted"/>
<protein>
    <recommendedName>
        <fullName evidence="3">Zinc ribbon domain-containing protein</fullName>
    </recommendedName>
</protein>
<dbReference type="EMBL" id="LAZR01057099">
    <property type="protein sequence ID" value="KKK72758.1"/>
    <property type="molecule type" value="Genomic_DNA"/>
</dbReference>
<keyword evidence="1" id="KW-1133">Transmembrane helix</keyword>
<dbReference type="AlphaFoldDB" id="A0A0F8XUV2"/>
<evidence type="ECO:0000256" key="1">
    <source>
        <dbReference type="SAM" id="Phobius"/>
    </source>
</evidence>
<feature type="transmembrane region" description="Helical" evidence="1">
    <location>
        <begin position="58"/>
        <end position="77"/>
    </location>
</feature>
<gene>
    <name evidence="2" type="ORF">LCGC14_2900680</name>
</gene>
<sequence>MNDSEAAKHYPSDCPYCQHLNPGDAQYCSRCGKLMVRRRRGTTKTTQEQSHGKKGKKFASIMLGTFIGLGIVIQLLFGMEDETSPHQEDLARLEVPFASSSSGPLNDPNAEWYRFIRDCGSDAQDKHSVRAEHLFETVYENMQLSGMGTITNIREQVFGSYYELWLDMGTPRDPLTLEVPTSLKGLILGLEEGDRVLFRGTLRSQGAGFLSDPLVRAESIEKIGT</sequence>
<keyword evidence="1" id="KW-0472">Membrane</keyword>
<evidence type="ECO:0008006" key="3">
    <source>
        <dbReference type="Google" id="ProtNLM"/>
    </source>
</evidence>
<organism evidence="2">
    <name type="scientific">marine sediment metagenome</name>
    <dbReference type="NCBI Taxonomy" id="412755"/>
    <lineage>
        <taxon>unclassified sequences</taxon>
        <taxon>metagenomes</taxon>
        <taxon>ecological metagenomes</taxon>
    </lineage>
</organism>
<evidence type="ECO:0000313" key="2">
    <source>
        <dbReference type="EMBL" id="KKK72758.1"/>
    </source>
</evidence>
<comment type="caution">
    <text evidence="2">The sequence shown here is derived from an EMBL/GenBank/DDBJ whole genome shotgun (WGS) entry which is preliminary data.</text>
</comment>
<keyword evidence="1" id="KW-0812">Transmembrane</keyword>
<reference evidence="2" key="1">
    <citation type="journal article" date="2015" name="Nature">
        <title>Complex archaea that bridge the gap between prokaryotes and eukaryotes.</title>
        <authorList>
            <person name="Spang A."/>
            <person name="Saw J.H."/>
            <person name="Jorgensen S.L."/>
            <person name="Zaremba-Niedzwiedzka K."/>
            <person name="Martijn J."/>
            <person name="Lind A.E."/>
            <person name="van Eijk R."/>
            <person name="Schleper C."/>
            <person name="Guy L."/>
            <person name="Ettema T.J."/>
        </authorList>
    </citation>
    <scope>NUCLEOTIDE SEQUENCE</scope>
</reference>
<name>A0A0F8XUV2_9ZZZZ</name>
<accession>A0A0F8XUV2</accession>